<dbReference type="PANTHER" id="PTHR31048">
    <property type="entry name" value="OS03G0233200 PROTEIN"/>
    <property type="match status" value="1"/>
</dbReference>
<dbReference type="Gene3D" id="2.60.110.10">
    <property type="entry name" value="Thaumatin"/>
    <property type="match status" value="1"/>
</dbReference>
<evidence type="ECO:0000313" key="3">
    <source>
        <dbReference type="EnsemblPlants" id="OB02G23360.1"/>
    </source>
</evidence>
<dbReference type="Gramene" id="OB02G23360.1">
    <property type="protein sequence ID" value="OB02G23360.1"/>
    <property type="gene ID" value="OB02G23360"/>
</dbReference>
<feature type="disulfide bond" evidence="1">
    <location>
        <begin position="200"/>
        <end position="210"/>
    </location>
</feature>
<feature type="chain" id="PRO_5003772506" description="Thaumatin-like protein" evidence="2">
    <location>
        <begin position="25"/>
        <end position="305"/>
    </location>
</feature>
<keyword evidence="4" id="KW-1185">Reference proteome</keyword>
<dbReference type="SUPFAM" id="SSF49870">
    <property type="entry name" value="Osmotin, thaumatin-like protein"/>
    <property type="match status" value="1"/>
</dbReference>
<feature type="disulfide bond" evidence="1">
    <location>
        <begin position="190"/>
        <end position="199"/>
    </location>
</feature>
<protein>
    <recommendedName>
        <fullName evidence="5">Thaumatin-like protein</fullName>
    </recommendedName>
</protein>
<dbReference type="PIRSF" id="PIRSF002703">
    <property type="entry name" value="Thaumatin"/>
    <property type="match status" value="1"/>
</dbReference>
<evidence type="ECO:0000313" key="4">
    <source>
        <dbReference type="Proteomes" id="UP000006038"/>
    </source>
</evidence>
<dbReference type="PRINTS" id="PR00347">
    <property type="entry name" value="THAUMATIN"/>
</dbReference>
<dbReference type="InterPro" id="IPR017949">
    <property type="entry name" value="Thaumatin_CS"/>
</dbReference>
<dbReference type="PROSITE" id="PS51367">
    <property type="entry name" value="THAUMATIN_2"/>
    <property type="match status" value="1"/>
</dbReference>
<feature type="disulfide bond" evidence="1">
    <location>
        <begin position="166"/>
        <end position="186"/>
    </location>
</feature>
<sequence>MQPAAHQALVTLVVLLVSVSGVRSKSFTVTNNCGYTVWPGILSAGNSPALDSTGFSLAPGESRTMTVPHGWSGRFWGRTFCSTDPSGRFACATGDCGTGRLDCAGNTAKPPATLAEFTLDGSGGMDFYDVSLVDGYNLPMLVTPQSGASGGSCVPTGCMVDLNGRCPAELRVALPAAAAGGDGVACKSACEAFGSAQYCCSGEYGNPNTCRPSSYSQFFKSACPRAYSYAYDDATSTFTCAGTATTYTITFCPSTSSVKAAGPNPLINGTTVNAGGNESAAAAPRPPSRLVLVCVAVFALARAFL</sequence>
<dbReference type="CDD" id="cd09218">
    <property type="entry name" value="TLP-PA"/>
    <property type="match status" value="1"/>
</dbReference>
<accession>J3LCG9</accession>
<dbReference type="Proteomes" id="UP000006038">
    <property type="component" value="Unassembled WGS sequence"/>
</dbReference>
<dbReference type="OMA" id="PCKSACA"/>
<dbReference type="AlphaFoldDB" id="J3LCG9"/>
<evidence type="ECO:0000256" key="2">
    <source>
        <dbReference type="SAM" id="SignalP"/>
    </source>
</evidence>
<dbReference type="InterPro" id="IPR037176">
    <property type="entry name" value="Osmotin/thaumatin-like_sf"/>
</dbReference>
<feature type="disulfide bond" evidence="1">
    <location>
        <begin position="153"/>
        <end position="240"/>
    </location>
</feature>
<keyword evidence="2" id="KW-0732">Signal</keyword>
<dbReference type="eggNOG" id="ENOG502QUID">
    <property type="taxonomic scope" value="Eukaryota"/>
</dbReference>
<dbReference type="HOGENOM" id="CLU_043181_0_0_1"/>
<dbReference type="FunFam" id="2.60.110.10:FF:000001">
    <property type="entry name" value="THAUMATIN-LIKE PROTEIN 1"/>
    <property type="match status" value="1"/>
</dbReference>
<feature type="disulfide bond" evidence="1">
    <location>
        <begin position="96"/>
        <end position="103"/>
    </location>
</feature>
<keyword evidence="1" id="KW-1015">Disulfide bond</keyword>
<reference evidence="3" key="1">
    <citation type="submission" date="2013-04" db="UniProtKB">
        <authorList>
            <consortium name="EnsemblPlants"/>
        </authorList>
    </citation>
    <scope>IDENTIFICATION</scope>
</reference>
<name>J3LCG9_ORYBR</name>
<evidence type="ECO:0008006" key="5">
    <source>
        <dbReference type="Google" id="ProtNLM"/>
    </source>
</evidence>
<dbReference type="InterPro" id="IPR001938">
    <property type="entry name" value="Thaumatin"/>
</dbReference>
<feature type="signal peptide" evidence="2">
    <location>
        <begin position="1"/>
        <end position="24"/>
    </location>
</feature>
<evidence type="ECO:0000256" key="1">
    <source>
        <dbReference type="PIRSR" id="PIRSR002703-1"/>
    </source>
</evidence>
<feature type="disulfide bond" evidence="1">
    <location>
        <begin position="81"/>
        <end position="91"/>
    </location>
</feature>
<dbReference type="SMART" id="SM00205">
    <property type="entry name" value="THN"/>
    <property type="match status" value="1"/>
</dbReference>
<dbReference type="EnsemblPlants" id="OB02G23360.1">
    <property type="protein sequence ID" value="OB02G23360.1"/>
    <property type="gene ID" value="OB02G23360"/>
</dbReference>
<proteinExistence type="predicted"/>
<dbReference type="Pfam" id="PF00314">
    <property type="entry name" value="Thaumatin"/>
    <property type="match status" value="1"/>
</dbReference>
<organism evidence="3">
    <name type="scientific">Oryza brachyantha</name>
    <name type="common">malo sina</name>
    <dbReference type="NCBI Taxonomy" id="4533"/>
    <lineage>
        <taxon>Eukaryota</taxon>
        <taxon>Viridiplantae</taxon>
        <taxon>Streptophyta</taxon>
        <taxon>Embryophyta</taxon>
        <taxon>Tracheophyta</taxon>
        <taxon>Spermatophyta</taxon>
        <taxon>Magnoliopsida</taxon>
        <taxon>Liliopsida</taxon>
        <taxon>Poales</taxon>
        <taxon>Poaceae</taxon>
        <taxon>BOP clade</taxon>
        <taxon>Oryzoideae</taxon>
        <taxon>Oryzeae</taxon>
        <taxon>Oryzinae</taxon>
        <taxon>Oryza</taxon>
    </lineage>
</organism>
<dbReference type="PROSITE" id="PS00316">
    <property type="entry name" value="THAUMATIN_1"/>
    <property type="match status" value="1"/>
</dbReference>
<feature type="disulfide bond" evidence="1">
    <location>
        <begin position="158"/>
        <end position="223"/>
    </location>
</feature>
<feature type="disulfide bond" evidence="1">
    <location>
        <begin position="33"/>
        <end position="252"/>
    </location>
</feature>